<keyword evidence="1" id="KW-0067">ATP-binding</keyword>
<evidence type="ECO:0000259" key="4">
    <source>
        <dbReference type="PROSITE" id="PS51459"/>
    </source>
</evidence>
<accession>A0A5C6M7E0</accession>
<dbReference type="GO" id="GO:0005524">
    <property type="term" value="F:ATP binding"/>
    <property type="evidence" value="ECO:0007669"/>
    <property type="project" value="UniProtKB-KW"/>
</dbReference>
<dbReference type="AlphaFoldDB" id="A0A5C6M7E0"/>
<dbReference type="PANTHER" id="PTHR13504">
    <property type="entry name" value="FIDO DOMAIN-CONTAINING PROTEIN DDB_G0283145"/>
    <property type="match status" value="1"/>
</dbReference>
<feature type="binding site" evidence="1">
    <location>
        <begin position="214"/>
        <end position="220"/>
    </location>
    <ligand>
        <name>ATP</name>
        <dbReference type="ChEBI" id="CHEBI:30616"/>
    </ligand>
</feature>
<sequence length="384" mass="44305">MKFKSGIYKKQGGYKSFYPTLLKDLDFDFHNKDINQLLEKTMLKLGELNAYAELIPDIDFFIKMHIAKEASSSSKIEGTKTEIDELFIQEEDIPLEQRDDRNEVLNYIEALNWSVEELNNIPLSMRLIKGAHKKLLAGVRGKTKLPGQIRKSQNWIGGATVNSALFVPPHPGDLPDLLSDLEKFWHSELDKTPHLIKAAVTHYQFETIHPFLDGNGRTGRLLIILYLINFGLLKKPALYLSSYFEEYRQDYYDGLTYVRTQNNLEHWVMFFLEGMILTTDDSKKIFLAILKLKEKYKNIITKNMGKRAGSSLDLLQKLFSKPVVTINEIQDLIQVSFPTASAIAKKFLELGIFQEKTGGSRNRIFELKEYLDLFRQKSLQVNKK</sequence>
<dbReference type="PANTHER" id="PTHR13504:SF38">
    <property type="entry name" value="FIDO DOMAIN-CONTAINING PROTEIN"/>
    <property type="match status" value="1"/>
</dbReference>
<dbReference type="SUPFAM" id="SSF140931">
    <property type="entry name" value="Fic-like"/>
    <property type="match status" value="1"/>
</dbReference>
<feature type="active site" evidence="2">
    <location>
        <position position="209"/>
    </location>
</feature>
<evidence type="ECO:0000256" key="3">
    <source>
        <dbReference type="PIRSR" id="PIRSR640198-2"/>
    </source>
</evidence>
<feature type="binding site" evidence="1">
    <location>
        <position position="251"/>
    </location>
    <ligand>
        <name>ATP</name>
        <dbReference type="ChEBI" id="CHEBI:30616"/>
    </ligand>
</feature>
<evidence type="ECO:0000256" key="1">
    <source>
        <dbReference type="PIRSR" id="PIRSR038925-1"/>
    </source>
</evidence>
<keyword evidence="6" id="KW-1185">Reference proteome</keyword>
<dbReference type="Gene3D" id="1.10.3290.10">
    <property type="entry name" value="Fido-like domain"/>
    <property type="match status" value="1"/>
</dbReference>
<dbReference type="PIRSF" id="PIRSF038925">
    <property type="entry name" value="AMP-prot_trans"/>
    <property type="match status" value="1"/>
</dbReference>
<dbReference type="InterPro" id="IPR026287">
    <property type="entry name" value="SoFic-like"/>
</dbReference>
<dbReference type="Pfam" id="PF02661">
    <property type="entry name" value="Fic"/>
    <property type="match status" value="1"/>
</dbReference>
<name>A0A5C6M7E0_9PLAN</name>
<feature type="binding site" evidence="1">
    <location>
        <position position="77"/>
    </location>
    <ligand>
        <name>ATP</name>
        <dbReference type="ChEBI" id="CHEBI:30616"/>
    </ligand>
</feature>
<comment type="caution">
    <text evidence="5">The sequence shown here is derived from an EMBL/GenBank/DDBJ whole genome shotgun (WGS) entry which is preliminary data.</text>
</comment>
<dbReference type="PROSITE" id="PS51459">
    <property type="entry name" value="FIDO"/>
    <property type="match status" value="1"/>
</dbReference>
<evidence type="ECO:0000256" key="2">
    <source>
        <dbReference type="PIRSR" id="PIRSR640198-1"/>
    </source>
</evidence>
<feature type="binding site" evidence="1">
    <location>
        <position position="209"/>
    </location>
    <ligand>
        <name>ATP</name>
        <dbReference type="ChEBI" id="CHEBI:30616"/>
    </ligand>
</feature>
<reference evidence="5 6" key="2">
    <citation type="submission" date="2019-08" db="EMBL/GenBank/DDBJ databases">
        <authorList>
            <person name="Henke P."/>
        </authorList>
    </citation>
    <scope>NUCLEOTIDE SEQUENCE [LARGE SCALE GENOMIC DNA]</scope>
    <source>
        <strain evidence="5">Phe10_nw2017</strain>
    </source>
</reference>
<dbReference type="EMBL" id="SRHE01000117">
    <property type="protein sequence ID" value="TWW10069.1"/>
    <property type="molecule type" value="Genomic_DNA"/>
</dbReference>
<evidence type="ECO:0000313" key="6">
    <source>
        <dbReference type="Proteomes" id="UP000321083"/>
    </source>
</evidence>
<organism evidence="5 6">
    <name type="scientific">Planctomyces bekefii</name>
    <dbReference type="NCBI Taxonomy" id="1653850"/>
    <lineage>
        <taxon>Bacteria</taxon>
        <taxon>Pseudomonadati</taxon>
        <taxon>Planctomycetota</taxon>
        <taxon>Planctomycetia</taxon>
        <taxon>Planctomycetales</taxon>
        <taxon>Planctomycetaceae</taxon>
        <taxon>Planctomyces</taxon>
    </lineage>
</organism>
<dbReference type="Proteomes" id="UP000321083">
    <property type="component" value="Unassembled WGS sequence"/>
</dbReference>
<feature type="domain" description="Fido" evidence="4">
    <location>
        <begin position="123"/>
        <end position="273"/>
    </location>
</feature>
<dbReference type="Pfam" id="PF13784">
    <property type="entry name" value="Fic_N"/>
    <property type="match status" value="1"/>
</dbReference>
<gene>
    <name evidence="5" type="ORF">E3A20_08060</name>
</gene>
<reference evidence="5 6" key="1">
    <citation type="submission" date="2019-08" db="EMBL/GenBank/DDBJ databases">
        <title>100 year-old enigma solved: identification of Planctomyces bekefii, the type genus and species of the phylum Planctomycetes.</title>
        <authorList>
            <person name="Svetlana D.N."/>
            <person name="Overmann J."/>
        </authorList>
    </citation>
    <scope>NUCLEOTIDE SEQUENCE [LARGE SCALE GENOMIC DNA]</scope>
    <source>
        <strain evidence="5">Phe10_nw2017</strain>
    </source>
</reference>
<protein>
    <submittedName>
        <fullName evidence="5">Toxin Fic</fullName>
    </submittedName>
</protein>
<keyword evidence="1" id="KW-0547">Nucleotide-binding</keyword>
<proteinExistence type="predicted"/>
<feature type="binding site" evidence="3">
    <location>
        <begin position="251"/>
        <end position="252"/>
    </location>
    <ligand>
        <name>ATP</name>
        <dbReference type="ChEBI" id="CHEBI:30616"/>
    </ligand>
</feature>
<dbReference type="InterPro" id="IPR025758">
    <property type="entry name" value="Fic/DOC_N"/>
</dbReference>
<dbReference type="InterPro" id="IPR003812">
    <property type="entry name" value="Fido"/>
</dbReference>
<dbReference type="InterPro" id="IPR036597">
    <property type="entry name" value="Fido-like_dom_sf"/>
</dbReference>
<dbReference type="InterPro" id="IPR040198">
    <property type="entry name" value="Fido_containing"/>
</dbReference>
<evidence type="ECO:0000313" key="5">
    <source>
        <dbReference type="EMBL" id="TWW10069.1"/>
    </source>
</evidence>
<feature type="binding site" evidence="3">
    <location>
        <begin position="213"/>
        <end position="220"/>
    </location>
    <ligand>
        <name>ATP</name>
        <dbReference type="ChEBI" id="CHEBI:30616"/>
    </ligand>
</feature>